<dbReference type="SMART" id="SM00717">
    <property type="entry name" value="SANT"/>
    <property type="match status" value="2"/>
</dbReference>
<comment type="subcellular location">
    <subcellularLocation>
        <location evidence="1">Nucleus</location>
    </subcellularLocation>
</comment>
<feature type="domain" description="Myb-like" evidence="9">
    <location>
        <begin position="62"/>
        <end position="112"/>
    </location>
</feature>
<keyword evidence="2" id="KW-0677">Repeat</keyword>
<dbReference type="FunFam" id="1.10.10.60:FF:000001">
    <property type="entry name" value="MYB-related transcription factor"/>
    <property type="match status" value="1"/>
</dbReference>
<dbReference type="PANTHER" id="PTHR47994:SF5">
    <property type="entry name" value="F14D16.11-RELATED"/>
    <property type="match status" value="1"/>
</dbReference>
<accession>A0A9Q0G0Q8</accession>
<dbReference type="InterPro" id="IPR015495">
    <property type="entry name" value="Myb_TF_plants"/>
</dbReference>
<dbReference type="Gene3D" id="1.10.10.60">
    <property type="entry name" value="Homeodomain-like"/>
    <property type="match status" value="2"/>
</dbReference>
<dbReference type="FunFam" id="1.10.10.60:FF:000394">
    <property type="entry name" value="MYB transcription factor"/>
    <property type="match status" value="1"/>
</dbReference>
<dbReference type="GO" id="GO:0005634">
    <property type="term" value="C:nucleus"/>
    <property type="evidence" value="ECO:0007669"/>
    <property type="project" value="UniProtKB-SubCell"/>
</dbReference>
<evidence type="ECO:0000256" key="1">
    <source>
        <dbReference type="ARBA" id="ARBA00004123"/>
    </source>
</evidence>
<dbReference type="CDD" id="cd00167">
    <property type="entry name" value="SANT"/>
    <property type="match status" value="2"/>
</dbReference>
<dbReference type="InterPro" id="IPR009057">
    <property type="entry name" value="Homeodomain-like_sf"/>
</dbReference>
<proteinExistence type="predicted"/>
<reference evidence="11" key="1">
    <citation type="submission" date="2022-02" db="EMBL/GenBank/DDBJ databases">
        <authorList>
            <person name="Henning P.M."/>
            <person name="McCubbin A.G."/>
            <person name="Shore J.S."/>
        </authorList>
    </citation>
    <scope>NUCLEOTIDE SEQUENCE</scope>
    <source>
        <strain evidence="11">F60SS</strain>
        <tissue evidence="11">Leaves</tissue>
    </source>
</reference>
<reference evidence="11" key="2">
    <citation type="journal article" date="2023" name="Plants (Basel)">
        <title>Annotation of the Turnera subulata (Passifloraceae) Draft Genome Reveals the S-Locus Evolved after the Divergence of Turneroideae from Passifloroideae in a Stepwise Manner.</title>
        <authorList>
            <person name="Henning P.M."/>
            <person name="Roalson E.H."/>
            <person name="Mir W."/>
            <person name="McCubbin A.G."/>
            <person name="Shore J.S."/>
        </authorList>
    </citation>
    <scope>NUCLEOTIDE SEQUENCE</scope>
    <source>
        <strain evidence="11">F60SS</strain>
    </source>
</reference>
<feature type="compositionally biased region" description="Low complexity" evidence="8">
    <location>
        <begin position="204"/>
        <end position="214"/>
    </location>
</feature>
<gene>
    <name evidence="11" type="ORF">Tsubulata_009386</name>
</gene>
<feature type="region of interest" description="Disordered" evidence="8">
    <location>
        <begin position="286"/>
        <end position="308"/>
    </location>
</feature>
<evidence type="ECO:0000256" key="6">
    <source>
        <dbReference type="ARBA" id="ARBA00023242"/>
    </source>
</evidence>
<keyword evidence="12" id="KW-1185">Reference proteome</keyword>
<comment type="caution">
    <text evidence="11">The sequence shown here is derived from an EMBL/GenBank/DDBJ whole genome shotgun (WGS) entry which is preliminary data.</text>
</comment>
<dbReference type="Proteomes" id="UP001141552">
    <property type="component" value="Unassembled WGS sequence"/>
</dbReference>
<evidence type="ECO:0000256" key="8">
    <source>
        <dbReference type="SAM" id="MobiDB-lite"/>
    </source>
</evidence>
<dbReference type="PROSITE" id="PS51294">
    <property type="entry name" value="HTH_MYB"/>
    <property type="match status" value="2"/>
</dbReference>
<evidence type="ECO:0000259" key="10">
    <source>
        <dbReference type="PROSITE" id="PS51294"/>
    </source>
</evidence>
<feature type="domain" description="HTH myb-type" evidence="10">
    <location>
        <begin position="9"/>
        <end position="61"/>
    </location>
</feature>
<keyword evidence="5" id="KW-0804">Transcription</keyword>
<dbReference type="OrthoDB" id="848674at2759"/>
<dbReference type="GO" id="GO:0000976">
    <property type="term" value="F:transcription cis-regulatory region binding"/>
    <property type="evidence" value="ECO:0007669"/>
    <property type="project" value="UniProtKB-ARBA"/>
</dbReference>
<evidence type="ECO:0000313" key="12">
    <source>
        <dbReference type="Proteomes" id="UP001141552"/>
    </source>
</evidence>
<evidence type="ECO:0000256" key="7">
    <source>
        <dbReference type="ARBA" id="ARBA00062314"/>
    </source>
</evidence>
<dbReference type="Pfam" id="PF00249">
    <property type="entry name" value="Myb_DNA-binding"/>
    <property type="match status" value="2"/>
</dbReference>
<evidence type="ECO:0000256" key="3">
    <source>
        <dbReference type="ARBA" id="ARBA00023015"/>
    </source>
</evidence>
<name>A0A9Q0G0Q8_9ROSI</name>
<keyword evidence="3" id="KW-0805">Transcription regulation</keyword>
<keyword evidence="4" id="KW-0238">DNA-binding</keyword>
<feature type="compositionally biased region" description="Low complexity" evidence="8">
    <location>
        <begin position="156"/>
        <end position="166"/>
    </location>
</feature>
<feature type="region of interest" description="Disordered" evidence="8">
    <location>
        <begin position="122"/>
        <end position="178"/>
    </location>
</feature>
<dbReference type="SUPFAM" id="SSF46689">
    <property type="entry name" value="Homeodomain-like"/>
    <property type="match status" value="1"/>
</dbReference>
<evidence type="ECO:0000256" key="4">
    <source>
        <dbReference type="ARBA" id="ARBA00023125"/>
    </source>
</evidence>
<dbReference type="PROSITE" id="PS50090">
    <property type="entry name" value="MYB_LIKE"/>
    <property type="match status" value="2"/>
</dbReference>
<dbReference type="GO" id="GO:0080090">
    <property type="term" value="P:regulation of primary metabolic process"/>
    <property type="evidence" value="ECO:0007669"/>
    <property type="project" value="UniProtKB-ARBA"/>
</dbReference>
<sequence length="447" mass="48455">MGRTPCCNADGLKKGAWTADEDRKLTAYIQEHGEGGWRTLPQKAGLQRCGKSCRLRWANYLRPDIKRGQFSPEEEQKIIQLHSTLGNRWSAIARHLPMRTDNEIKNYWNTYIKKRLTKMGVDPVTHKPIDPSPGPSSDRDSTTNLSPQSGNRDNNSSTRPTSSSSSRPPPPSSSSTSAQLLNKLASNLDLSRCLDNLKDGCHRQQQQQQQQQQQSPMMSTEMSSDSSVDKDVTTTDKGSPSIATTTIPRPPHVPSSSARLLNKMASRLSRPLHCLNTLKSILSKSIEGRGGGGGGDGQGSSTCTTTGTFGGGNFDTTTITTTDHGNNNNYYCNIHRSTSTSSLSEISTGTASDLSRSISNSSGAPYNKDVGLQEDDPFDIELLHWQRVLTGCIDAGMISDGGVSSTSNINVGDAYNSIESPMYPLCFMQSDDSPELSDLLGHCMDGS</sequence>
<evidence type="ECO:0000256" key="5">
    <source>
        <dbReference type="ARBA" id="ARBA00023163"/>
    </source>
</evidence>
<dbReference type="InterPro" id="IPR001005">
    <property type="entry name" value="SANT/Myb"/>
</dbReference>
<keyword evidence="6" id="KW-0539">Nucleus</keyword>
<evidence type="ECO:0000313" key="11">
    <source>
        <dbReference type="EMBL" id="KAJ4841046.1"/>
    </source>
</evidence>
<feature type="region of interest" description="Disordered" evidence="8">
    <location>
        <begin position="200"/>
        <end position="255"/>
    </location>
</feature>
<dbReference type="GO" id="GO:0051707">
    <property type="term" value="P:response to other organism"/>
    <property type="evidence" value="ECO:0007669"/>
    <property type="project" value="UniProtKB-ARBA"/>
</dbReference>
<feature type="compositionally biased region" description="Gly residues" evidence="8">
    <location>
        <begin position="288"/>
        <end position="298"/>
    </location>
</feature>
<dbReference type="PANTHER" id="PTHR47994">
    <property type="entry name" value="F14D16.11-RELATED"/>
    <property type="match status" value="1"/>
</dbReference>
<dbReference type="InterPro" id="IPR017930">
    <property type="entry name" value="Myb_dom"/>
</dbReference>
<organism evidence="11 12">
    <name type="scientific">Turnera subulata</name>
    <dbReference type="NCBI Taxonomy" id="218843"/>
    <lineage>
        <taxon>Eukaryota</taxon>
        <taxon>Viridiplantae</taxon>
        <taxon>Streptophyta</taxon>
        <taxon>Embryophyta</taxon>
        <taxon>Tracheophyta</taxon>
        <taxon>Spermatophyta</taxon>
        <taxon>Magnoliopsida</taxon>
        <taxon>eudicotyledons</taxon>
        <taxon>Gunneridae</taxon>
        <taxon>Pentapetalae</taxon>
        <taxon>rosids</taxon>
        <taxon>fabids</taxon>
        <taxon>Malpighiales</taxon>
        <taxon>Passifloraceae</taxon>
        <taxon>Turnera</taxon>
    </lineage>
</organism>
<dbReference type="AlphaFoldDB" id="A0A9Q0G0Q8"/>
<evidence type="ECO:0000259" key="9">
    <source>
        <dbReference type="PROSITE" id="PS50090"/>
    </source>
</evidence>
<feature type="domain" description="HTH myb-type" evidence="10">
    <location>
        <begin position="62"/>
        <end position="116"/>
    </location>
</feature>
<feature type="compositionally biased region" description="Polar residues" evidence="8">
    <location>
        <begin position="142"/>
        <end position="155"/>
    </location>
</feature>
<evidence type="ECO:0000256" key="2">
    <source>
        <dbReference type="ARBA" id="ARBA00022737"/>
    </source>
</evidence>
<dbReference type="EMBL" id="JAKUCV010002898">
    <property type="protein sequence ID" value="KAJ4841046.1"/>
    <property type="molecule type" value="Genomic_DNA"/>
</dbReference>
<comment type="subunit">
    <text evidence="7">Can form complexes with MYC2, MYC3 or MYC4.</text>
</comment>
<protein>
    <submittedName>
        <fullName evidence="11">Uncharacterized protein</fullName>
    </submittedName>
</protein>
<feature type="domain" description="Myb-like" evidence="9">
    <location>
        <begin position="9"/>
        <end position="61"/>
    </location>
</feature>